<dbReference type="Proteomes" id="UP000053605">
    <property type="component" value="Unassembled WGS sequence"/>
</dbReference>
<protein>
    <submittedName>
        <fullName evidence="2">Uncharacterized protein</fullName>
    </submittedName>
</protein>
<dbReference type="PhylomeDB" id="A0A091WE82"/>
<evidence type="ECO:0000313" key="3">
    <source>
        <dbReference type="Proteomes" id="UP000053605"/>
    </source>
</evidence>
<accession>A0A091WE82</accession>
<reference evidence="2 3" key="1">
    <citation type="submission" date="2014-04" db="EMBL/GenBank/DDBJ databases">
        <title>Genome evolution of avian class.</title>
        <authorList>
            <person name="Zhang G."/>
            <person name="Li C."/>
        </authorList>
    </citation>
    <scope>NUCLEOTIDE SEQUENCE [LARGE SCALE GENOMIC DNA]</scope>
    <source>
        <strain evidence="2">BGI_N306</strain>
    </source>
</reference>
<dbReference type="EMBL" id="KK735420">
    <property type="protein sequence ID" value="KFR14012.1"/>
    <property type="molecule type" value="Genomic_DNA"/>
</dbReference>
<keyword evidence="3" id="KW-1185">Reference proteome</keyword>
<feature type="non-terminal residue" evidence="2">
    <location>
        <position position="1"/>
    </location>
</feature>
<feature type="region of interest" description="Disordered" evidence="1">
    <location>
        <begin position="1"/>
        <end position="98"/>
    </location>
</feature>
<dbReference type="AlphaFoldDB" id="A0A091WE82"/>
<sequence>AASSVGDASPKSPAPQSGHGRDLRLSMRGLPTNRELGSLTAARSAGGTGPGWRPGRCQDAPKPRWHSSRHGMEGGPCPRGRSCSSSHSCCPSASSVHTGRRCRTLWPCGRQMAWAGQSQTRRYLCQLSRTCYACTGRRCPGSSSSHRR</sequence>
<feature type="non-terminal residue" evidence="2">
    <location>
        <position position="148"/>
    </location>
</feature>
<organism evidence="2 3">
    <name type="scientific">Opisthocomus hoazin</name>
    <name type="common">Hoatzin</name>
    <name type="synonym">Phasianus hoazin</name>
    <dbReference type="NCBI Taxonomy" id="30419"/>
    <lineage>
        <taxon>Eukaryota</taxon>
        <taxon>Metazoa</taxon>
        <taxon>Chordata</taxon>
        <taxon>Craniata</taxon>
        <taxon>Vertebrata</taxon>
        <taxon>Euteleostomi</taxon>
        <taxon>Archelosauria</taxon>
        <taxon>Archosauria</taxon>
        <taxon>Dinosauria</taxon>
        <taxon>Saurischia</taxon>
        <taxon>Theropoda</taxon>
        <taxon>Coelurosauria</taxon>
        <taxon>Aves</taxon>
        <taxon>Neognathae</taxon>
        <taxon>Neoaves</taxon>
        <taxon>Opisthocomiformes</taxon>
        <taxon>Opisthocomidae</taxon>
        <taxon>Opisthocomus</taxon>
    </lineage>
</organism>
<name>A0A091WE82_OPIHO</name>
<proteinExistence type="predicted"/>
<feature type="compositionally biased region" description="Low complexity" evidence="1">
    <location>
        <begin position="75"/>
        <end position="95"/>
    </location>
</feature>
<evidence type="ECO:0000313" key="2">
    <source>
        <dbReference type="EMBL" id="KFR14012.1"/>
    </source>
</evidence>
<gene>
    <name evidence="2" type="ORF">N306_11676</name>
</gene>
<evidence type="ECO:0000256" key="1">
    <source>
        <dbReference type="SAM" id="MobiDB-lite"/>
    </source>
</evidence>